<name>A0A433WI12_9BACT</name>
<accession>A0A433WI12</accession>
<dbReference type="OrthoDB" id="948713at2"/>
<dbReference type="Proteomes" id="UP000281028">
    <property type="component" value="Unassembled WGS sequence"/>
</dbReference>
<dbReference type="AlphaFoldDB" id="A0A433WI12"/>
<sequence>MKIYQVTSSGKQYSLSANEEVQGQISYPTWYSYRAVITTANGTWNVKTEGFWGQKLLMEKDNGVVADARINWNAQVVITFGSREYLLKVKRFLDFSFVVLNEKKEVVMNIRSQYKWTGCHVNYQLETEADFLPEELLFLAHNCNMLLAMNGDATASVAATI</sequence>
<protein>
    <submittedName>
        <fullName evidence="1">Uncharacterized protein</fullName>
    </submittedName>
</protein>
<dbReference type="EMBL" id="RIAR02000001">
    <property type="protein sequence ID" value="NSL87662.1"/>
    <property type="molecule type" value="Genomic_DNA"/>
</dbReference>
<evidence type="ECO:0000313" key="1">
    <source>
        <dbReference type="EMBL" id="NSL87662.1"/>
    </source>
</evidence>
<evidence type="ECO:0000313" key="2">
    <source>
        <dbReference type="Proteomes" id="UP000281028"/>
    </source>
</evidence>
<comment type="caution">
    <text evidence="1">The sequence shown here is derived from an EMBL/GenBank/DDBJ whole genome shotgun (WGS) entry which is preliminary data.</text>
</comment>
<dbReference type="RefSeq" id="WP_127039076.1">
    <property type="nucleotide sequence ID" value="NZ_JAABOK010000019.1"/>
</dbReference>
<proteinExistence type="predicted"/>
<keyword evidence="2" id="KW-1185">Reference proteome</keyword>
<organism evidence="1 2">
    <name type="scientific">Chitinophaga solisilvae</name>
    <dbReference type="NCBI Taxonomy" id="1233460"/>
    <lineage>
        <taxon>Bacteria</taxon>
        <taxon>Pseudomonadati</taxon>
        <taxon>Bacteroidota</taxon>
        <taxon>Chitinophagia</taxon>
        <taxon>Chitinophagales</taxon>
        <taxon>Chitinophagaceae</taxon>
        <taxon>Chitinophaga</taxon>
    </lineage>
</organism>
<gene>
    <name evidence="1" type="ORF">ECE50_012515</name>
</gene>
<reference evidence="1" key="1">
    <citation type="submission" date="2020-05" db="EMBL/GenBank/DDBJ databases">
        <title>Chitinophaga laudate sp. nov., isolated from a tropical peat swamp.</title>
        <authorList>
            <person name="Goh C.B.S."/>
            <person name="Lee M.S."/>
            <person name="Parimannan S."/>
            <person name="Pasbakhsh P."/>
            <person name="Yule C.M."/>
            <person name="Rajandas H."/>
            <person name="Loke S."/>
            <person name="Croft L."/>
            <person name="Tan J.B.L."/>
        </authorList>
    </citation>
    <scope>NUCLEOTIDE SEQUENCE</scope>
    <source>
        <strain evidence="1">Mgbs1</strain>
    </source>
</reference>